<keyword evidence="1" id="KW-1133">Transmembrane helix</keyword>
<proteinExistence type="predicted"/>
<keyword evidence="1" id="KW-0472">Membrane</keyword>
<sequence length="151" mass="17142">MEKRVNRAFTLLEVMLIIAILAIVLAIAIPNFDRYIKDYNIQKQINKLYANINYAKFYGVAHQIPININITQNQIKALTNQTNPVLIVQDNFKYPISCSDNTTLITLNAFGIAKGSVNCFVNEQNNANPNCFKIEFAKINTGRWINGNCKE</sequence>
<dbReference type="Pfam" id="PF07963">
    <property type="entry name" value="N_methyl"/>
    <property type="match status" value="1"/>
</dbReference>
<dbReference type="SUPFAM" id="SSF54523">
    <property type="entry name" value="Pili subunits"/>
    <property type="match status" value="1"/>
</dbReference>
<dbReference type="EMBL" id="FMYU01000021">
    <property type="protein sequence ID" value="SDD07417.1"/>
    <property type="molecule type" value="Genomic_DNA"/>
</dbReference>
<evidence type="ECO:0000313" key="3">
    <source>
        <dbReference type="Proteomes" id="UP000199411"/>
    </source>
</evidence>
<keyword evidence="3" id="KW-1185">Reference proteome</keyword>
<gene>
    <name evidence="2" type="ORF">SAMN05660835_01846</name>
</gene>
<dbReference type="InterPro" id="IPR012902">
    <property type="entry name" value="N_methyl_site"/>
</dbReference>
<organism evidence="2 3">
    <name type="scientific">Desulfurella multipotens</name>
    <dbReference type="NCBI Taxonomy" id="79269"/>
    <lineage>
        <taxon>Bacteria</taxon>
        <taxon>Pseudomonadati</taxon>
        <taxon>Campylobacterota</taxon>
        <taxon>Desulfurellia</taxon>
        <taxon>Desulfurellales</taxon>
        <taxon>Desulfurellaceae</taxon>
        <taxon>Desulfurella</taxon>
    </lineage>
</organism>
<dbReference type="RefSeq" id="WP_092129802.1">
    <property type="nucleotide sequence ID" value="NZ_FMYU01000021.1"/>
</dbReference>
<dbReference type="NCBIfam" id="TIGR02532">
    <property type="entry name" value="IV_pilin_GFxxxE"/>
    <property type="match status" value="1"/>
</dbReference>
<evidence type="ECO:0000256" key="1">
    <source>
        <dbReference type="SAM" id="Phobius"/>
    </source>
</evidence>
<dbReference type="Gene3D" id="3.30.700.10">
    <property type="entry name" value="Glycoprotein, Type 4 Pilin"/>
    <property type="match status" value="1"/>
</dbReference>
<protein>
    <submittedName>
        <fullName evidence="2">Type IV fimbrial biogenesis protein FimT</fullName>
    </submittedName>
</protein>
<dbReference type="InterPro" id="IPR045584">
    <property type="entry name" value="Pilin-like"/>
</dbReference>
<name>A0A1G6RTV3_9BACT</name>
<dbReference type="AlphaFoldDB" id="A0A1G6RTV3"/>
<reference evidence="3" key="1">
    <citation type="submission" date="2016-10" db="EMBL/GenBank/DDBJ databases">
        <authorList>
            <person name="Varghese N."/>
            <person name="Submissions S."/>
        </authorList>
    </citation>
    <scope>NUCLEOTIDE SEQUENCE [LARGE SCALE GENOMIC DNA]</scope>
    <source>
        <strain evidence="3">DSM 8415</strain>
    </source>
</reference>
<keyword evidence="1" id="KW-0812">Transmembrane</keyword>
<accession>A0A1G6RTV3</accession>
<evidence type="ECO:0000313" key="2">
    <source>
        <dbReference type="EMBL" id="SDD07417.1"/>
    </source>
</evidence>
<feature type="transmembrane region" description="Helical" evidence="1">
    <location>
        <begin position="12"/>
        <end position="32"/>
    </location>
</feature>
<dbReference type="OrthoDB" id="9949095at2"/>
<dbReference type="Proteomes" id="UP000199411">
    <property type="component" value="Unassembled WGS sequence"/>
</dbReference>